<protein>
    <submittedName>
        <fullName evidence="1">Uncharacterized protein</fullName>
    </submittedName>
</protein>
<comment type="caution">
    <text evidence="1">The sequence shown here is derived from an EMBL/GenBank/DDBJ whole genome shotgun (WGS) entry which is preliminary data.</text>
</comment>
<dbReference type="EMBL" id="CM056814">
    <property type="protein sequence ID" value="KAJ8627886.1"/>
    <property type="molecule type" value="Genomic_DNA"/>
</dbReference>
<accession>A0ACC2L3C1</accession>
<gene>
    <name evidence="1" type="ORF">MRB53_021193</name>
</gene>
<evidence type="ECO:0000313" key="2">
    <source>
        <dbReference type="Proteomes" id="UP001234297"/>
    </source>
</evidence>
<name>A0ACC2L3C1_PERAE</name>
<evidence type="ECO:0000313" key="1">
    <source>
        <dbReference type="EMBL" id="KAJ8627886.1"/>
    </source>
</evidence>
<dbReference type="Proteomes" id="UP001234297">
    <property type="component" value="Chromosome 6"/>
</dbReference>
<sequence>MAGKGKRERSEEKIEDVQLSSLPDCLLHRILSFLDMKDVIRTSILSKRWRDLSTSVPNLNFNKCSTSVPNLDFNICSAEQRNPSEVGFLRFVERALFANSASKIHKFRLCFSRYDEKHDSHLDACIRFVMNKGVRELDLDFTVRELDLDFPTVDDRSIGYKLPCLLLNCETLTSLKLRSCRFTAPDIARFTKLTALSLSCIPFTTFYLDDLLQGCPLLEDLVLVGARVILGSMNSLPSLQLKRLTMKATRYSSIVIEAPNLQILKISCGSLYKSSFKDMPFLKEAYLDLSYYSLAPITFRMGPPSCLDLPFQGLCDARVLRLSSACIQVMPIPTFKDLHFNFKTKLLILRTGVQKYEMLGIANLLWSSPYLENLIIDLVPSKCIYVDKDCELKYDFDEREYWESLTATFPCLLHHLKTIKITGFMGGGSLDSSMEVTSFQEKDEQIKLVKFFLKNAMVLEKMIIHVSNRPKFVEGGQWLEILLGVTKKLVAFPRASSRAEVIFSYK</sequence>
<proteinExistence type="predicted"/>
<organism evidence="1 2">
    <name type="scientific">Persea americana</name>
    <name type="common">Avocado</name>
    <dbReference type="NCBI Taxonomy" id="3435"/>
    <lineage>
        <taxon>Eukaryota</taxon>
        <taxon>Viridiplantae</taxon>
        <taxon>Streptophyta</taxon>
        <taxon>Embryophyta</taxon>
        <taxon>Tracheophyta</taxon>
        <taxon>Spermatophyta</taxon>
        <taxon>Magnoliopsida</taxon>
        <taxon>Magnoliidae</taxon>
        <taxon>Laurales</taxon>
        <taxon>Lauraceae</taxon>
        <taxon>Persea</taxon>
    </lineage>
</organism>
<reference evidence="1 2" key="1">
    <citation type="journal article" date="2022" name="Hortic Res">
        <title>A haplotype resolved chromosomal level avocado genome allows analysis of novel avocado genes.</title>
        <authorList>
            <person name="Nath O."/>
            <person name="Fletcher S.J."/>
            <person name="Hayward A."/>
            <person name="Shaw L.M."/>
            <person name="Masouleh A.K."/>
            <person name="Furtado A."/>
            <person name="Henry R.J."/>
            <person name="Mitter N."/>
        </authorList>
    </citation>
    <scope>NUCLEOTIDE SEQUENCE [LARGE SCALE GENOMIC DNA]</scope>
    <source>
        <strain evidence="2">cv. Hass</strain>
    </source>
</reference>
<keyword evidence="2" id="KW-1185">Reference proteome</keyword>